<dbReference type="PANTHER" id="PTHR24006">
    <property type="entry name" value="UBIQUITIN CARBOXYL-TERMINAL HYDROLASE"/>
    <property type="match status" value="1"/>
</dbReference>
<dbReference type="EMBL" id="VCGU01000010">
    <property type="protein sequence ID" value="TRY68347.1"/>
    <property type="molecule type" value="Genomic_DNA"/>
</dbReference>
<evidence type="ECO:0000256" key="6">
    <source>
        <dbReference type="ARBA" id="ARBA00022786"/>
    </source>
</evidence>
<feature type="domain" description="MATH" evidence="12">
    <location>
        <begin position="32"/>
        <end position="181"/>
    </location>
</feature>
<comment type="catalytic activity">
    <reaction evidence="1">
        <text>Thiol-dependent hydrolysis of ester, thioester, amide, peptide and isopeptide bonds formed by the C-terminal Gly of ubiquitin (a 76-residue protein attached to proteins as an intracellular targeting signal).</text>
        <dbReference type="EC" id="3.4.19.12"/>
    </reaction>
</comment>
<dbReference type="GO" id="GO:0005634">
    <property type="term" value="C:nucleus"/>
    <property type="evidence" value="ECO:0007669"/>
    <property type="project" value="TreeGrafter"/>
</dbReference>
<gene>
    <name evidence="14" type="ORF">TCAL_13856</name>
</gene>
<feature type="domain" description="USP" evidence="13">
    <location>
        <begin position="200"/>
        <end position="528"/>
    </location>
</feature>
<dbReference type="PROSITE" id="PS00973">
    <property type="entry name" value="USP_2"/>
    <property type="match status" value="1"/>
</dbReference>
<dbReference type="PROSITE" id="PS00972">
    <property type="entry name" value="USP_1"/>
    <property type="match status" value="1"/>
</dbReference>
<dbReference type="EC" id="3.4.19.12" evidence="3"/>
<dbReference type="InterPro" id="IPR038765">
    <property type="entry name" value="Papain-like_cys_pep_sf"/>
</dbReference>
<dbReference type="SMART" id="SM00061">
    <property type="entry name" value="MATH"/>
    <property type="match status" value="1"/>
</dbReference>
<evidence type="ECO:0000256" key="3">
    <source>
        <dbReference type="ARBA" id="ARBA00012759"/>
    </source>
</evidence>
<dbReference type="InterPro" id="IPR002083">
    <property type="entry name" value="MATH/TRAF_dom"/>
</dbReference>
<dbReference type="Gene3D" id="3.10.20.90">
    <property type="entry name" value="Phosphatidylinositol 3-kinase Catalytic Subunit, Chain A, domain 1"/>
    <property type="match status" value="2"/>
</dbReference>
<dbReference type="InterPro" id="IPR050164">
    <property type="entry name" value="Peptidase_C19"/>
</dbReference>
<evidence type="ECO:0000256" key="5">
    <source>
        <dbReference type="ARBA" id="ARBA00022670"/>
    </source>
</evidence>
<dbReference type="FunFam" id="3.90.70.10:FF:000044">
    <property type="entry name" value="Ubiquitin carboxyl-terminal hydrolase 13"/>
    <property type="match status" value="1"/>
</dbReference>
<dbReference type="CDD" id="cd02659">
    <property type="entry name" value="peptidase_C19C"/>
    <property type="match status" value="1"/>
</dbReference>
<keyword evidence="6" id="KW-0833">Ubl conjugation pathway</keyword>
<keyword evidence="5" id="KW-0645">Protease</keyword>
<dbReference type="Gene3D" id="3.90.70.10">
    <property type="entry name" value="Cysteine proteinases"/>
    <property type="match status" value="1"/>
</dbReference>
<dbReference type="PROSITE" id="PS50235">
    <property type="entry name" value="USP_3"/>
    <property type="match status" value="1"/>
</dbReference>
<dbReference type="Pfam" id="PF14533">
    <property type="entry name" value="USP7_C2"/>
    <property type="match status" value="1"/>
</dbReference>
<dbReference type="InterPro" id="IPR028889">
    <property type="entry name" value="USP"/>
</dbReference>
<comment type="caution">
    <text evidence="14">The sequence shown here is derived from an EMBL/GenBank/DDBJ whole genome shotgun (WGS) entry which is preliminary data.</text>
</comment>
<dbReference type="Pfam" id="PF12436">
    <property type="entry name" value="USP7_ICP0_bdg"/>
    <property type="match status" value="1"/>
</dbReference>
<feature type="compositionally biased region" description="Gly residues" evidence="11">
    <location>
        <begin position="76"/>
        <end position="92"/>
    </location>
</feature>
<evidence type="ECO:0000256" key="10">
    <source>
        <dbReference type="ARBA" id="ARBA00031508"/>
    </source>
</evidence>
<evidence type="ECO:0000256" key="1">
    <source>
        <dbReference type="ARBA" id="ARBA00000707"/>
    </source>
</evidence>
<dbReference type="GO" id="GO:0016579">
    <property type="term" value="P:protein deubiquitination"/>
    <property type="evidence" value="ECO:0007669"/>
    <property type="project" value="InterPro"/>
</dbReference>
<dbReference type="InterPro" id="IPR024729">
    <property type="entry name" value="USP7_ICP0-binding_dom"/>
</dbReference>
<keyword evidence="8" id="KW-0788">Thiol protease</keyword>
<dbReference type="Proteomes" id="UP000318571">
    <property type="component" value="Chromosome 1"/>
</dbReference>
<dbReference type="OrthoDB" id="289038at2759"/>
<dbReference type="GO" id="GO:0004843">
    <property type="term" value="F:cysteine-type deubiquitinase activity"/>
    <property type="evidence" value="ECO:0007669"/>
    <property type="project" value="UniProtKB-EC"/>
</dbReference>
<proteinExistence type="inferred from homology"/>
<keyword evidence="15" id="KW-1185">Reference proteome</keyword>
<reference evidence="14 15" key="1">
    <citation type="journal article" date="2018" name="Nat. Ecol. Evol.">
        <title>Genomic signatures of mitonuclear coevolution across populations of Tigriopus californicus.</title>
        <authorList>
            <person name="Barreto F.S."/>
            <person name="Watson E.T."/>
            <person name="Lima T.G."/>
            <person name="Willett C.S."/>
            <person name="Edmands S."/>
            <person name="Li W."/>
            <person name="Burton R.S."/>
        </authorList>
    </citation>
    <scope>NUCLEOTIDE SEQUENCE [LARGE SCALE GENOMIC DNA]</scope>
    <source>
        <strain evidence="14 15">San Diego</strain>
    </source>
</reference>
<dbReference type="GO" id="GO:0031647">
    <property type="term" value="P:regulation of protein stability"/>
    <property type="evidence" value="ECO:0007669"/>
    <property type="project" value="TreeGrafter"/>
</dbReference>
<evidence type="ECO:0000313" key="15">
    <source>
        <dbReference type="Proteomes" id="UP000318571"/>
    </source>
</evidence>
<dbReference type="AlphaFoldDB" id="A0A553NSE5"/>
<evidence type="ECO:0000256" key="8">
    <source>
        <dbReference type="ARBA" id="ARBA00022807"/>
    </source>
</evidence>
<dbReference type="PROSITE" id="PS50144">
    <property type="entry name" value="MATH"/>
    <property type="match status" value="1"/>
</dbReference>
<evidence type="ECO:0000256" key="9">
    <source>
        <dbReference type="ARBA" id="ARBA00031500"/>
    </source>
</evidence>
<dbReference type="FunFam" id="2.60.210.10:FF:000014">
    <property type="entry name" value="Ubiquitin carboxyl-terminal hydrolase 7"/>
    <property type="match status" value="1"/>
</dbReference>
<dbReference type="Pfam" id="PF00443">
    <property type="entry name" value="UCH"/>
    <property type="match status" value="1"/>
</dbReference>
<keyword evidence="7" id="KW-0378">Hydrolase</keyword>
<organism evidence="14 15">
    <name type="scientific">Tigriopus californicus</name>
    <name type="common">Marine copepod</name>
    <dbReference type="NCBI Taxonomy" id="6832"/>
    <lineage>
        <taxon>Eukaryota</taxon>
        <taxon>Metazoa</taxon>
        <taxon>Ecdysozoa</taxon>
        <taxon>Arthropoda</taxon>
        <taxon>Crustacea</taxon>
        <taxon>Multicrustacea</taxon>
        <taxon>Hexanauplia</taxon>
        <taxon>Copepoda</taxon>
        <taxon>Harpacticoida</taxon>
        <taxon>Harpacticidae</taxon>
        <taxon>Tigriopus</taxon>
    </lineage>
</organism>
<evidence type="ECO:0000256" key="7">
    <source>
        <dbReference type="ARBA" id="ARBA00022801"/>
    </source>
</evidence>
<dbReference type="InterPro" id="IPR018200">
    <property type="entry name" value="USP_CS"/>
</dbReference>
<sequence>MVTMETGQLSEGPDTPMVSVDTQLDEDEARPEATFAFTVDKFSTVKESVLSAPCMVRNLPWKIMIMPRPSHNDRSGSGGGGGGGGGNQGGNGAPPPAKSMGYFLQCNGESEAASWSCQASAELRVINQRNPAKDTFVRKISHLFYSKENDWGFSHYMNWPDVMDPEKGFIKDDKVTFEVKVTADAPHGVCWDSKKHTGYVGLKNQGATCYMNSLLQVLYFTNSLRKNVYKMPTEADDSAKSVGLALQRVFHDLQFNDKSVGTKKLTKSFGWETLDSFMQHDVQEFLRVLLDKLEMKMKGTIVEGSIPRLFEGKMVSYIRCKNVDYTSSRIESFYDIQLNIKGKKNIHESFEDYIKTENLDGDNKYDAGTHGLQDAEKGILFTSFPPVLHLHLMRFQYDPITDSSVKFNDRFEFPNALDLKDYLKKPENGNGDDEAMDVDGEGCPVVQADLDGAKYLLHAVLVHSGDNHGGHYVVFINPKGDGKWCKFDDDVVSRCTEKEAIQNNFGGVDDDVTTRQSTNAYMLVYIRQSLLKTILCEVSELDIPAALSERLADEKKIEIAKRKEKNEAHLYMNIRLLLEDNFNGHQGNDLYDPDKVTCQELRIKKTDTLQEVLVQLSAQMKIPAEQVRMWPMNHRTNQTLRPALIDVESDLDKAFFDVADNTNPYNVFLEVAPPETPSRPLPPFDKDQDVMLFFKYYDPEVEKIHYMGHMYVAITAKVTSMVEELIKRANLPAHTPLTLYEEIKPNMLERIEDIDKPLEHVLEELMDGDIIVYQKQILPNQNSSFRLASCRDYFRDLFYKVDVNFVDKNLPNDPGFTLTLSQRMNYAQIAQAAAEKLEIDPEKIQFFKTQNYREVPGHALRCTFEGTLKDLLVCVRPKQPRKLFYQKLAIPIHELENKKQIKCTWLSLDHKEEEELTLYPSKTGTIGDMLEEAKAMVTLSRPNAKLRLLDIVSHKINNINAENSPIESLPATQSKTFRIEEVPEDQMRVSETELLVPVVHFQKEIYSTFGHPFLLKVKEGEKFQSVKDKIQKHLEVPDKEFEKYRIAVISVGRAKYLDAIEQDTVRLKDFLNTNQTSNNTKPYFGLEHVNKNSKRARYNYMEKAIKIYN</sequence>
<evidence type="ECO:0000259" key="13">
    <source>
        <dbReference type="PROSITE" id="PS50235"/>
    </source>
</evidence>
<dbReference type="OMA" id="HTAHHRF"/>
<dbReference type="Pfam" id="PF22486">
    <property type="entry name" value="MATH_2"/>
    <property type="match status" value="1"/>
</dbReference>
<comment type="similarity">
    <text evidence="2">Belongs to the peptidase C19 family.</text>
</comment>
<dbReference type="PANTHER" id="PTHR24006:SF644">
    <property type="entry name" value="UBIQUITIN CARBOXYL-TERMINAL HYDROLASE 7"/>
    <property type="match status" value="1"/>
</dbReference>
<dbReference type="GO" id="GO:0005829">
    <property type="term" value="C:cytosol"/>
    <property type="evidence" value="ECO:0007669"/>
    <property type="project" value="TreeGrafter"/>
</dbReference>
<accession>A0A553NSE5</accession>
<evidence type="ECO:0000256" key="2">
    <source>
        <dbReference type="ARBA" id="ARBA00009085"/>
    </source>
</evidence>
<dbReference type="InterPro" id="IPR029346">
    <property type="entry name" value="USP_C"/>
</dbReference>
<dbReference type="InterPro" id="IPR008974">
    <property type="entry name" value="TRAF-like"/>
</dbReference>
<evidence type="ECO:0000256" key="4">
    <source>
        <dbReference type="ARBA" id="ARBA00021393"/>
    </source>
</evidence>
<evidence type="ECO:0000313" key="14">
    <source>
        <dbReference type="EMBL" id="TRY68347.1"/>
    </source>
</evidence>
<feature type="region of interest" description="Disordered" evidence="11">
    <location>
        <begin position="66"/>
        <end position="96"/>
    </location>
</feature>
<dbReference type="STRING" id="6832.A0A553NSE5"/>
<name>A0A553NSE5_TIGCA</name>
<evidence type="ECO:0000259" key="12">
    <source>
        <dbReference type="PROSITE" id="PS50144"/>
    </source>
</evidence>
<dbReference type="SUPFAM" id="SSF49599">
    <property type="entry name" value="TRAF domain-like"/>
    <property type="match status" value="1"/>
</dbReference>
<protein>
    <recommendedName>
        <fullName evidence="4">Ubiquitin carboxyl-terminal hydrolase 7</fullName>
        <ecNumber evidence="3">3.4.19.12</ecNumber>
    </recommendedName>
    <alternativeName>
        <fullName evidence="10">Ubiquitin thioesterase 7</fullName>
    </alternativeName>
    <alternativeName>
        <fullName evidence="9">Ubiquitin-specific-processing protease 7</fullName>
    </alternativeName>
</protein>
<dbReference type="Gene3D" id="2.60.210.10">
    <property type="entry name" value="Apoptosis, Tumor Necrosis Factor Receptor Associated Protein 2, Chain A"/>
    <property type="match status" value="1"/>
</dbReference>
<dbReference type="GO" id="GO:0006508">
    <property type="term" value="P:proteolysis"/>
    <property type="evidence" value="ECO:0007669"/>
    <property type="project" value="UniProtKB-KW"/>
</dbReference>
<dbReference type="FunFam" id="3.10.20.90:FF:000064">
    <property type="entry name" value="Putative ubiquitin carboxyl-terminal hydrolase 7"/>
    <property type="match status" value="1"/>
</dbReference>
<dbReference type="InterPro" id="IPR001394">
    <property type="entry name" value="Peptidase_C19_UCH"/>
</dbReference>
<evidence type="ECO:0000256" key="11">
    <source>
        <dbReference type="SAM" id="MobiDB-lite"/>
    </source>
</evidence>
<dbReference type="SUPFAM" id="SSF54001">
    <property type="entry name" value="Cysteine proteinases"/>
    <property type="match status" value="1"/>
</dbReference>